<dbReference type="AlphaFoldDB" id="A0AAN8D3A6"/>
<evidence type="ECO:0000313" key="3">
    <source>
        <dbReference type="Proteomes" id="UP001331515"/>
    </source>
</evidence>
<keyword evidence="3" id="KW-1185">Reference proteome</keyword>
<evidence type="ECO:0000313" key="2">
    <source>
        <dbReference type="EMBL" id="KAK5914522.1"/>
    </source>
</evidence>
<dbReference type="Proteomes" id="UP001331515">
    <property type="component" value="Unassembled WGS sequence"/>
</dbReference>
<organism evidence="2 3">
    <name type="scientific">Champsocephalus gunnari</name>
    <name type="common">Mackerel icefish</name>
    <dbReference type="NCBI Taxonomy" id="52237"/>
    <lineage>
        <taxon>Eukaryota</taxon>
        <taxon>Metazoa</taxon>
        <taxon>Chordata</taxon>
        <taxon>Craniata</taxon>
        <taxon>Vertebrata</taxon>
        <taxon>Euteleostomi</taxon>
        <taxon>Actinopterygii</taxon>
        <taxon>Neopterygii</taxon>
        <taxon>Teleostei</taxon>
        <taxon>Neoteleostei</taxon>
        <taxon>Acanthomorphata</taxon>
        <taxon>Eupercaria</taxon>
        <taxon>Perciformes</taxon>
        <taxon>Notothenioidei</taxon>
        <taxon>Channichthyidae</taxon>
        <taxon>Champsocephalus</taxon>
    </lineage>
</organism>
<evidence type="ECO:0000256" key="1">
    <source>
        <dbReference type="SAM" id="MobiDB-lite"/>
    </source>
</evidence>
<reference evidence="2 3" key="1">
    <citation type="journal article" date="2023" name="Mol. Biol. Evol.">
        <title>Genomics of Secondarily Temperate Adaptation in the Only Non-Antarctic Icefish.</title>
        <authorList>
            <person name="Rivera-Colon A.G."/>
            <person name="Rayamajhi N."/>
            <person name="Minhas B.F."/>
            <person name="Madrigal G."/>
            <person name="Bilyk K.T."/>
            <person name="Yoon V."/>
            <person name="Hune M."/>
            <person name="Gregory S."/>
            <person name="Cheng C.H.C."/>
            <person name="Catchen J.M."/>
        </authorList>
    </citation>
    <scope>NUCLEOTIDE SEQUENCE [LARGE SCALE GENOMIC DNA]</scope>
    <source>
        <tissue evidence="2">White muscle</tissue>
    </source>
</reference>
<protein>
    <submittedName>
        <fullName evidence="2">Uncharacterized protein</fullName>
    </submittedName>
</protein>
<feature type="region of interest" description="Disordered" evidence="1">
    <location>
        <begin position="1"/>
        <end position="25"/>
    </location>
</feature>
<comment type="caution">
    <text evidence="2">The sequence shown here is derived from an EMBL/GenBank/DDBJ whole genome shotgun (WGS) entry which is preliminary data.</text>
</comment>
<name>A0AAN8D3A6_CHAGU</name>
<proteinExistence type="predicted"/>
<dbReference type="EMBL" id="JAURVH010001527">
    <property type="protein sequence ID" value="KAK5914522.1"/>
    <property type="molecule type" value="Genomic_DNA"/>
</dbReference>
<accession>A0AAN8D3A6</accession>
<sequence>MAESCGKSPGIFSLENEEQLSEEAKDPSLIKELTLPSAAPVDLAPFGFPGDVQHGSLDEYMLGGMMAAEHLEEVVPLEPLHHLGGAVESGDPGDSQPPYYSTICDKTDSFLAGNV</sequence>
<gene>
    <name evidence="2" type="ORF">CgunFtcFv8_008961</name>
</gene>